<keyword evidence="4" id="KW-1185">Reference proteome</keyword>
<evidence type="ECO:0000313" key="3">
    <source>
        <dbReference type="EMBL" id="EXX75608.1"/>
    </source>
</evidence>
<feature type="transmembrane region" description="Helical" evidence="2">
    <location>
        <begin position="186"/>
        <end position="208"/>
    </location>
</feature>
<dbReference type="AlphaFoldDB" id="A0A015N8U9"/>
<evidence type="ECO:0000313" key="4">
    <source>
        <dbReference type="Proteomes" id="UP000022910"/>
    </source>
</evidence>
<feature type="compositionally biased region" description="Low complexity" evidence="1">
    <location>
        <begin position="159"/>
        <end position="173"/>
    </location>
</feature>
<protein>
    <submittedName>
        <fullName evidence="3">Uncharacterized protein</fullName>
    </submittedName>
</protein>
<dbReference type="EMBL" id="JEMT01012387">
    <property type="protein sequence ID" value="EXX75608.1"/>
    <property type="molecule type" value="Genomic_DNA"/>
</dbReference>
<proteinExistence type="predicted"/>
<feature type="region of interest" description="Disordered" evidence="1">
    <location>
        <begin position="224"/>
        <end position="243"/>
    </location>
</feature>
<name>A0A015N8U9_RHIIW</name>
<keyword evidence="2" id="KW-0812">Transmembrane</keyword>
<dbReference type="OrthoDB" id="2414181at2759"/>
<dbReference type="STRING" id="1432141.A0A015N8U9"/>
<feature type="region of interest" description="Disordered" evidence="1">
    <location>
        <begin position="159"/>
        <end position="178"/>
    </location>
</feature>
<keyword evidence="2" id="KW-0472">Membrane</keyword>
<gene>
    <name evidence="3" type="ORF">RirG_040180</name>
</gene>
<dbReference type="Proteomes" id="UP000022910">
    <property type="component" value="Unassembled WGS sequence"/>
</dbReference>
<accession>A0A015N8U9</accession>
<organism evidence="3 4">
    <name type="scientific">Rhizophagus irregularis (strain DAOM 197198w)</name>
    <name type="common">Glomus intraradices</name>
    <dbReference type="NCBI Taxonomy" id="1432141"/>
    <lineage>
        <taxon>Eukaryota</taxon>
        <taxon>Fungi</taxon>
        <taxon>Fungi incertae sedis</taxon>
        <taxon>Mucoromycota</taxon>
        <taxon>Glomeromycotina</taxon>
        <taxon>Glomeromycetes</taxon>
        <taxon>Glomerales</taxon>
        <taxon>Glomeraceae</taxon>
        <taxon>Rhizophagus</taxon>
    </lineage>
</organism>
<sequence>MPPIRIKKFSNEITKGIARDNNVHMLYHIHRRQEDFNNNHKINPTSVPSIPTVSLPHGSISLTLVTTSTINATPAAGTDIDTATPIASATDTDTEATATDIGDLLPTDPSTPKIPKIPFPSIPPSITTPITSDIPTTATPIQTQNPLSSSFSITSTTTATTTTTSPFQPIPSSGSPNDTKSNNLHVWMFSILAVAILIMILTVLALIYKKRKGKRNTLHSINAGDITDKDKENSSKSNSLTSSINSISSSFKIKKGKIVPGDIHVSSPPVPSIVEEKPHMPTLKRTQTTVSAFQELVDLTDDEHFNLRKSTSSGIYTIASRLSSTPTYVNYDAEEGSSSNVTNVIPLNQERIDTIIPHSNADSGGGGLTRTFASATIPFDTSNNEDNNNQ</sequence>
<comment type="caution">
    <text evidence="3">The sequence shown here is derived from an EMBL/GenBank/DDBJ whole genome shotgun (WGS) entry which is preliminary data.</text>
</comment>
<keyword evidence="2" id="KW-1133">Transmembrane helix</keyword>
<evidence type="ECO:0000256" key="2">
    <source>
        <dbReference type="SAM" id="Phobius"/>
    </source>
</evidence>
<dbReference type="HOGENOM" id="CLU_708126_0_0_1"/>
<feature type="region of interest" description="Disordered" evidence="1">
    <location>
        <begin position="99"/>
        <end position="129"/>
    </location>
</feature>
<evidence type="ECO:0000256" key="1">
    <source>
        <dbReference type="SAM" id="MobiDB-lite"/>
    </source>
</evidence>
<reference evidence="3 4" key="1">
    <citation type="submission" date="2014-02" db="EMBL/GenBank/DDBJ databases">
        <title>Single nucleus genome sequencing reveals high similarity among nuclei of an endomycorrhizal fungus.</title>
        <authorList>
            <person name="Lin K."/>
            <person name="Geurts R."/>
            <person name="Zhang Z."/>
            <person name="Limpens E."/>
            <person name="Saunders D.G."/>
            <person name="Mu D."/>
            <person name="Pang E."/>
            <person name="Cao H."/>
            <person name="Cha H."/>
            <person name="Lin T."/>
            <person name="Zhou Q."/>
            <person name="Shang Y."/>
            <person name="Li Y."/>
            <person name="Ivanov S."/>
            <person name="Sharma T."/>
            <person name="Velzen R.V."/>
            <person name="Ruijter N.D."/>
            <person name="Aanen D.K."/>
            <person name="Win J."/>
            <person name="Kamoun S."/>
            <person name="Bisseling T."/>
            <person name="Huang S."/>
        </authorList>
    </citation>
    <scope>NUCLEOTIDE SEQUENCE [LARGE SCALE GENOMIC DNA]</scope>
    <source>
        <strain evidence="4">DAOM197198w</strain>
    </source>
</reference>